<organism evidence="2 3">
    <name type="scientific">Microbulbifer harenosus</name>
    <dbReference type="NCBI Taxonomy" id="2576840"/>
    <lineage>
        <taxon>Bacteria</taxon>
        <taxon>Pseudomonadati</taxon>
        <taxon>Pseudomonadota</taxon>
        <taxon>Gammaproteobacteria</taxon>
        <taxon>Cellvibrionales</taxon>
        <taxon>Microbulbiferaceae</taxon>
        <taxon>Microbulbifer</taxon>
    </lineage>
</organism>
<dbReference type="PANTHER" id="PTHR40257:SF1">
    <property type="entry name" value="DUF1330 DOMAIN-CONTAINING PROTEIN"/>
    <property type="match status" value="1"/>
</dbReference>
<protein>
    <submittedName>
        <fullName evidence="2">DUF1330 domain-containing protein</fullName>
    </submittedName>
</protein>
<dbReference type="Gene3D" id="3.30.70.100">
    <property type="match status" value="1"/>
</dbReference>
<sequence length="129" mass="14153">MEALRASPARGEVVMLNLLRFRAHADYAHTPSLAPGEPISGQAAYRKYMARTGAILARRGGEVVFLGEGGAFLIGPEQEQWDLAMLVRYPSREAFLAFIEDGEYQAVLGHRTAALADSRLLPMNPRALK</sequence>
<dbReference type="Proteomes" id="UP000306791">
    <property type="component" value="Unassembled WGS sequence"/>
</dbReference>
<gene>
    <name evidence="2" type="ORF">FDY93_15725</name>
</gene>
<accession>A0ABY2UEU2</accession>
<evidence type="ECO:0000259" key="1">
    <source>
        <dbReference type="Pfam" id="PF07045"/>
    </source>
</evidence>
<reference evidence="2 3" key="1">
    <citation type="submission" date="2019-05" db="EMBL/GenBank/DDBJ databases">
        <title>Microbulbifer harenosus sp. nov., an alginate-degrading bacterium isolated from coastal sand.</title>
        <authorList>
            <person name="Huang H."/>
            <person name="Mo K."/>
            <person name="Bao S."/>
        </authorList>
    </citation>
    <scope>NUCLEOTIDE SEQUENCE [LARGE SCALE GENOMIC DNA]</scope>
    <source>
        <strain evidence="2 3">HB161719</strain>
    </source>
</reference>
<feature type="domain" description="DUF1330" evidence="1">
    <location>
        <begin position="41"/>
        <end position="115"/>
    </location>
</feature>
<evidence type="ECO:0000313" key="2">
    <source>
        <dbReference type="EMBL" id="TLM75783.1"/>
    </source>
</evidence>
<dbReference type="InterPro" id="IPR010753">
    <property type="entry name" value="DUF1330"/>
</dbReference>
<keyword evidence="3" id="KW-1185">Reference proteome</keyword>
<dbReference type="SUPFAM" id="SSF54909">
    <property type="entry name" value="Dimeric alpha+beta barrel"/>
    <property type="match status" value="1"/>
</dbReference>
<dbReference type="EMBL" id="VANI01000016">
    <property type="protein sequence ID" value="TLM75783.1"/>
    <property type="molecule type" value="Genomic_DNA"/>
</dbReference>
<comment type="caution">
    <text evidence="2">The sequence shown here is derived from an EMBL/GenBank/DDBJ whole genome shotgun (WGS) entry which is preliminary data.</text>
</comment>
<name>A0ABY2UEU2_9GAMM</name>
<evidence type="ECO:0000313" key="3">
    <source>
        <dbReference type="Proteomes" id="UP000306791"/>
    </source>
</evidence>
<dbReference type="Pfam" id="PF07045">
    <property type="entry name" value="DUF1330"/>
    <property type="match status" value="1"/>
</dbReference>
<dbReference type="PANTHER" id="PTHR40257">
    <property type="match status" value="1"/>
</dbReference>
<dbReference type="InterPro" id="IPR011008">
    <property type="entry name" value="Dimeric_a/b-barrel"/>
</dbReference>
<proteinExistence type="predicted"/>